<feature type="region of interest" description="Disordered" evidence="1">
    <location>
        <begin position="34"/>
        <end position="249"/>
    </location>
</feature>
<reference evidence="3" key="1">
    <citation type="journal article" date="2023" name="Mol. Phylogenet. Evol.">
        <title>Genome-scale phylogeny and comparative genomics of the fungal order Sordariales.</title>
        <authorList>
            <person name="Hensen N."/>
            <person name="Bonometti L."/>
            <person name="Westerberg I."/>
            <person name="Brannstrom I.O."/>
            <person name="Guillou S."/>
            <person name="Cros-Aarteil S."/>
            <person name="Calhoun S."/>
            <person name="Haridas S."/>
            <person name="Kuo A."/>
            <person name="Mondo S."/>
            <person name="Pangilinan J."/>
            <person name="Riley R."/>
            <person name="LaButti K."/>
            <person name="Andreopoulos B."/>
            <person name="Lipzen A."/>
            <person name="Chen C."/>
            <person name="Yan M."/>
            <person name="Daum C."/>
            <person name="Ng V."/>
            <person name="Clum A."/>
            <person name="Steindorff A."/>
            <person name="Ohm R.A."/>
            <person name="Martin F."/>
            <person name="Silar P."/>
            <person name="Natvig D.O."/>
            <person name="Lalanne C."/>
            <person name="Gautier V."/>
            <person name="Ament-Velasquez S.L."/>
            <person name="Kruys A."/>
            <person name="Hutchinson M.I."/>
            <person name="Powell A.J."/>
            <person name="Barry K."/>
            <person name="Miller A.N."/>
            <person name="Grigoriev I.V."/>
            <person name="Debuchy R."/>
            <person name="Gladieux P."/>
            <person name="Hiltunen Thoren M."/>
            <person name="Johannesson H."/>
        </authorList>
    </citation>
    <scope>NUCLEOTIDE SEQUENCE</scope>
    <source>
        <strain evidence="3">PSN309</strain>
    </source>
</reference>
<gene>
    <name evidence="3" type="ORF">QBC35DRAFT_219008</name>
</gene>
<feature type="region of interest" description="Disordered" evidence="1">
    <location>
        <begin position="522"/>
        <end position="542"/>
    </location>
</feature>
<feature type="compositionally biased region" description="Acidic residues" evidence="1">
    <location>
        <begin position="168"/>
        <end position="203"/>
    </location>
</feature>
<feature type="compositionally biased region" description="Acidic residues" evidence="1">
    <location>
        <begin position="223"/>
        <end position="244"/>
    </location>
</feature>
<dbReference type="PROSITE" id="PS50181">
    <property type="entry name" value="FBOX"/>
    <property type="match status" value="1"/>
</dbReference>
<reference evidence="3" key="2">
    <citation type="submission" date="2023-05" db="EMBL/GenBank/DDBJ databases">
        <authorList>
            <consortium name="Lawrence Berkeley National Laboratory"/>
            <person name="Steindorff A."/>
            <person name="Hensen N."/>
            <person name="Bonometti L."/>
            <person name="Westerberg I."/>
            <person name="Brannstrom I.O."/>
            <person name="Guillou S."/>
            <person name="Cros-Aarteil S."/>
            <person name="Calhoun S."/>
            <person name="Haridas S."/>
            <person name="Kuo A."/>
            <person name="Mondo S."/>
            <person name="Pangilinan J."/>
            <person name="Riley R."/>
            <person name="Labutti K."/>
            <person name="Andreopoulos B."/>
            <person name="Lipzen A."/>
            <person name="Chen C."/>
            <person name="Yanf M."/>
            <person name="Daum C."/>
            <person name="Ng V."/>
            <person name="Clum A."/>
            <person name="Ohm R."/>
            <person name="Martin F."/>
            <person name="Silar P."/>
            <person name="Natvig D."/>
            <person name="Lalanne C."/>
            <person name="Gautier V."/>
            <person name="Ament-Velasquez S.L."/>
            <person name="Kruys A."/>
            <person name="Hutchinson M.I."/>
            <person name="Powell A.J."/>
            <person name="Barry K."/>
            <person name="Miller A.N."/>
            <person name="Grigoriev I.V."/>
            <person name="Debuchy R."/>
            <person name="Gladieux P."/>
            <person name="Thoren M.H."/>
            <person name="Johannesson H."/>
        </authorList>
    </citation>
    <scope>NUCLEOTIDE SEQUENCE</scope>
    <source>
        <strain evidence="3">PSN309</strain>
    </source>
</reference>
<feature type="compositionally biased region" description="Acidic residues" evidence="1">
    <location>
        <begin position="120"/>
        <end position="130"/>
    </location>
</feature>
<feature type="domain" description="F-box" evidence="2">
    <location>
        <begin position="451"/>
        <end position="498"/>
    </location>
</feature>
<accession>A0AAN7AJ34</accession>
<feature type="compositionally biased region" description="Low complexity" evidence="1">
    <location>
        <begin position="132"/>
        <end position="143"/>
    </location>
</feature>
<evidence type="ECO:0000313" key="3">
    <source>
        <dbReference type="EMBL" id="KAK4187852.1"/>
    </source>
</evidence>
<keyword evidence="4" id="KW-1185">Reference proteome</keyword>
<dbReference type="SUPFAM" id="SSF81383">
    <property type="entry name" value="F-box domain"/>
    <property type="match status" value="1"/>
</dbReference>
<proteinExistence type="predicted"/>
<dbReference type="InterPro" id="IPR001810">
    <property type="entry name" value="F-box_dom"/>
</dbReference>
<evidence type="ECO:0000256" key="1">
    <source>
        <dbReference type="SAM" id="MobiDB-lite"/>
    </source>
</evidence>
<comment type="caution">
    <text evidence="3">The sequence shown here is derived from an EMBL/GenBank/DDBJ whole genome shotgun (WGS) entry which is preliminary data.</text>
</comment>
<dbReference type="InterPro" id="IPR036047">
    <property type="entry name" value="F-box-like_dom_sf"/>
</dbReference>
<evidence type="ECO:0000259" key="2">
    <source>
        <dbReference type="PROSITE" id="PS50181"/>
    </source>
</evidence>
<dbReference type="Proteomes" id="UP001302126">
    <property type="component" value="Unassembled WGS sequence"/>
</dbReference>
<dbReference type="AlphaFoldDB" id="A0AAN7AJ34"/>
<protein>
    <recommendedName>
        <fullName evidence="2">F-box domain-containing protein</fullName>
    </recommendedName>
</protein>
<dbReference type="EMBL" id="MU864396">
    <property type="protein sequence ID" value="KAK4187852.1"/>
    <property type="molecule type" value="Genomic_DNA"/>
</dbReference>
<sequence>MDTPAAPAACFCAICGGPFTAVSIKKRPVPKVVRRSGGVSTTVGSNGAAATAVGDEEGRPGGGGGGDGSGVSGETATAVESLPQTQTDGLPAVAINDDDLQQGDAGPFLAGILHGHFEGADETSDDEGDNDTTPTGAWTAAPAQNHDSDFSDDDIAGQDDGSDHDSIDLSDVEEEGNDSEGNEDDDDDDDDPLFSESEGEENNTQDSAPDVVLSSDVDWTSSDSEEDDDDNQPAQESSEDEGDATLEGSYDGNIITQHHANWLQVLYVLGFNPKSPHESKTFLSGFGGLDITNPHSAFVTPGPLQLRDKNYPRSAAGRRTRRYMGLYTAASGSGNDEPSNFPFHMPCIQLLCQNLTSIACPCANSTLNKDVLYFSLLSLCEFNPQALMVNYGEAEPSMQYKWACRNGYEWVVSHPRINTRPRAVMSLLLNTLAHVQGRYFVEQDLSAKVRTDPFGKLPYDLIYRLSNFLSDRDLFALSTASWSVHLPLRTNNQFWRYRVRNFSMPWFEEAFGVLREIRRQTPRQHGRGVTEGETNDNSQDEYPNKDWKGILCSLNELLVSEKGRSGVLMGIKNRRRIWEVCRVIGREYFTLEKEWRERGSEETVEKFGGLRL</sequence>
<organism evidence="3 4">
    <name type="scientific">Podospora australis</name>
    <dbReference type="NCBI Taxonomy" id="1536484"/>
    <lineage>
        <taxon>Eukaryota</taxon>
        <taxon>Fungi</taxon>
        <taxon>Dikarya</taxon>
        <taxon>Ascomycota</taxon>
        <taxon>Pezizomycotina</taxon>
        <taxon>Sordariomycetes</taxon>
        <taxon>Sordariomycetidae</taxon>
        <taxon>Sordariales</taxon>
        <taxon>Podosporaceae</taxon>
        <taxon>Podospora</taxon>
    </lineage>
</organism>
<name>A0AAN7AJ34_9PEZI</name>
<feature type="compositionally biased region" description="Low complexity" evidence="1">
    <location>
        <begin position="35"/>
        <end position="45"/>
    </location>
</feature>
<feature type="compositionally biased region" description="Gly residues" evidence="1">
    <location>
        <begin position="60"/>
        <end position="71"/>
    </location>
</feature>
<evidence type="ECO:0000313" key="4">
    <source>
        <dbReference type="Proteomes" id="UP001302126"/>
    </source>
</evidence>
<feature type="compositionally biased region" description="Acidic residues" evidence="1">
    <location>
        <begin position="150"/>
        <end position="160"/>
    </location>
</feature>
<feature type="compositionally biased region" description="Low complexity" evidence="1">
    <location>
        <begin position="210"/>
        <end position="222"/>
    </location>
</feature>